<dbReference type="InterPro" id="IPR001313">
    <property type="entry name" value="Pumilio_RNA-bd_rpt"/>
</dbReference>
<accession>A0A9W9DDV0</accession>
<evidence type="ECO:0000313" key="5">
    <source>
        <dbReference type="Proteomes" id="UP001150238"/>
    </source>
</evidence>
<dbReference type="InterPro" id="IPR033712">
    <property type="entry name" value="Pumilio_RNA-bd"/>
</dbReference>
<dbReference type="EMBL" id="JANVFS010000058">
    <property type="protein sequence ID" value="KAJ4464502.1"/>
    <property type="molecule type" value="Genomic_DNA"/>
</dbReference>
<keyword evidence="1" id="KW-0677">Repeat</keyword>
<dbReference type="InterPro" id="IPR016024">
    <property type="entry name" value="ARM-type_fold"/>
</dbReference>
<evidence type="ECO:0000256" key="1">
    <source>
        <dbReference type="ARBA" id="ARBA00022737"/>
    </source>
</evidence>
<dbReference type="PANTHER" id="PTHR12537:SF12">
    <property type="entry name" value="MATERNAL PROTEIN PUMILIO"/>
    <property type="match status" value="1"/>
</dbReference>
<dbReference type="AlphaFoldDB" id="A0A9W9DDV0"/>
<protein>
    <submittedName>
        <fullName evidence="4">Armadillo-type protein</fullName>
    </submittedName>
</protein>
<evidence type="ECO:0000256" key="2">
    <source>
        <dbReference type="PROSITE-ProRule" id="PRU00317"/>
    </source>
</evidence>
<dbReference type="SUPFAM" id="SSF48371">
    <property type="entry name" value="ARM repeat"/>
    <property type="match status" value="1"/>
</dbReference>
<reference evidence="4" key="2">
    <citation type="journal article" date="2023" name="Proc. Natl. Acad. Sci. U.S.A.">
        <title>A global phylogenomic analysis of the shiitake genus Lentinula.</title>
        <authorList>
            <person name="Sierra-Patev S."/>
            <person name="Min B."/>
            <person name="Naranjo-Ortiz M."/>
            <person name="Looney B."/>
            <person name="Konkel Z."/>
            <person name="Slot J.C."/>
            <person name="Sakamoto Y."/>
            <person name="Steenwyk J.L."/>
            <person name="Rokas A."/>
            <person name="Carro J."/>
            <person name="Camarero S."/>
            <person name="Ferreira P."/>
            <person name="Molpeceres G."/>
            <person name="Ruiz-Duenas F.J."/>
            <person name="Serrano A."/>
            <person name="Henrissat B."/>
            <person name="Drula E."/>
            <person name="Hughes K.W."/>
            <person name="Mata J.L."/>
            <person name="Ishikawa N.K."/>
            <person name="Vargas-Isla R."/>
            <person name="Ushijima S."/>
            <person name="Smith C.A."/>
            <person name="Donoghue J."/>
            <person name="Ahrendt S."/>
            <person name="Andreopoulos W."/>
            <person name="He G."/>
            <person name="LaButti K."/>
            <person name="Lipzen A."/>
            <person name="Ng V."/>
            <person name="Riley R."/>
            <person name="Sandor L."/>
            <person name="Barry K."/>
            <person name="Martinez A.T."/>
            <person name="Xiao Y."/>
            <person name="Gibbons J.G."/>
            <person name="Terashima K."/>
            <person name="Grigoriev I.V."/>
            <person name="Hibbett D."/>
        </authorList>
    </citation>
    <scope>NUCLEOTIDE SEQUENCE</scope>
    <source>
        <strain evidence="4">Sp2 HRB7682 ss15</strain>
    </source>
</reference>
<dbReference type="PROSITE" id="PS50303">
    <property type="entry name" value="PUM_HD"/>
    <property type="match status" value="1"/>
</dbReference>
<feature type="repeat" description="Pumilio" evidence="2">
    <location>
        <begin position="157"/>
        <end position="192"/>
    </location>
</feature>
<feature type="domain" description="PUM-HD" evidence="3">
    <location>
        <begin position="28"/>
        <end position="368"/>
    </location>
</feature>
<dbReference type="SMART" id="SM00025">
    <property type="entry name" value="Pumilio"/>
    <property type="match status" value="8"/>
</dbReference>
<feature type="repeat" description="Pumilio" evidence="2">
    <location>
        <begin position="121"/>
        <end position="156"/>
    </location>
</feature>
<feature type="repeat" description="Pumilio" evidence="2">
    <location>
        <begin position="264"/>
        <end position="299"/>
    </location>
</feature>
<feature type="repeat" description="Pumilio" evidence="2">
    <location>
        <begin position="48"/>
        <end position="83"/>
    </location>
</feature>
<dbReference type="Gene3D" id="1.25.10.10">
    <property type="entry name" value="Leucine-rich Repeat Variant"/>
    <property type="match status" value="1"/>
</dbReference>
<dbReference type="GO" id="GO:0003730">
    <property type="term" value="F:mRNA 3'-UTR binding"/>
    <property type="evidence" value="ECO:0007669"/>
    <property type="project" value="TreeGrafter"/>
</dbReference>
<dbReference type="GO" id="GO:0000288">
    <property type="term" value="P:nuclear-transcribed mRNA catabolic process, deadenylation-dependent decay"/>
    <property type="evidence" value="ECO:0007669"/>
    <property type="project" value="TreeGrafter"/>
</dbReference>
<sequence>MPRGPLYGSDIVAQVPYPKVQKNTCSESQSPLLLEFHTNKTRNWELKDIKNHVIEFSGDQHGSIFIQKELESASREEKQNVFEEILPSKVLQLTQDIFGTYVIQKLFEHGTQIHKTQLVAAIEGHISALSKQMPGCRVVQKAIEYALPEQRVVIVRELEPHIMECIHDANGHYVIQKIIECVSPDQLGFVHSFKGNAQALATHGFACWVLRCALTHLPEVMTAALIEELQASALLLMQNRFGNYIIQFVIEHAKTQDSATFVNKLHGQLLIMAQHKFASNVCEKALTFAHPETRRQLIDEILSPEFEGAVVLSMMKDQYANYVLQKAIRVADADQQKALINQIHPQLFALLQQTGYIKQLVSSEHFILNIEHENSSSNICYLK</sequence>
<reference evidence="4" key="1">
    <citation type="submission" date="2022-08" db="EMBL/GenBank/DDBJ databases">
        <authorList>
            <consortium name="DOE Joint Genome Institute"/>
            <person name="Min B."/>
            <person name="Riley R."/>
            <person name="Sierra-Patev S."/>
            <person name="Naranjo-Ortiz M."/>
            <person name="Looney B."/>
            <person name="Konkel Z."/>
            <person name="Slot J.C."/>
            <person name="Sakamoto Y."/>
            <person name="Steenwyk J.L."/>
            <person name="Rokas A."/>
            <person name="Carro J."/>
            <person name="Camarero S."/>
            <person name="Ferreira P."/>
            <person name="Molpeceres G."/>
            <person name="Ruiz-Duenas F.J."/>
            <person name="Serrano A."/>
            <person name="Henrissat B."/>
            <person name="Drula E."/>
            <person name="Hughes K.W."/>
            <person name="Mata J.L."/>
            <person name="Ishikawa N.K."/>
            <person name="Vargas-Isla R."/>
            <person name="Ushijima S."/>
            <person name="Smith C.A."/>
            <person name="Ahrendt S."/>
            <person name="Andreopoulos W."/>
            <person name="He G."/>
            <person name="Labutti K."/>
            <person name="Lipzen A."/>
            <person name="Ng V."/>
            <person name="Sandor L."/>
            <person name="Barry K."/>
            <person name="Martinez A.T."/>
            <person name="Xiao Y."/>
            <person name="Gibbons J.G."/>
            <person name="Terashima K."/>
            <person name="Hibbett D.S."/>
            <person name="Grigoriev I.V."/>
        </authorList>
    </citation>
    <scope>NUCLEOTIDE SEQUENCE</scope>
    <source>
        <strain evidence="4">Sp2 HRB7682 ss15</strain>
    </source>
</reference>
<evidence type="ECO:0000259" key="3">
    <source>
        <dbReference type="PROSITE" id="PS50303"/>
    </source>
</evidence>
<dbReference type="PROSITE" id="PS50302">
    <property type="entry name" value="PUM"/>
    <property type="match status" value="7"/>
</dbReference>
<dbReference type="InterPro" id="IPR011989">
    <property type="entry name" value="ARM-like"/>
</dbReference>
<organism evidence="4 5">
    <name type="scientific">Lentinula lateritia</name>
    <dbReference type="NCBI Taxonomy" id="40482"/>
    <lineage>
        <taxon>Eukaryota</taxon>
        <taxon>Fungi</taxon>
        <taxon>Dikarya</taxon>
        <taxon>Basidiomycota</taxon>
        <taxon>Agaricomycotina</taxon>
        <taxon>Agaricomycetes</taxon>
        <taxon>Agaricomycetidae</taxon>
        <taxon>Agaricales</taxon>
        <taxon>Marasmiineae</taxon>
        <taxon>Omphalotaceae</taxon>
        <taxon>Lentinula</taxon>
    </lineage>
</organism>
<dbReference type="InterPro" id="IPR033133">
    <property type="entry name" value="PUM-HD"/>
</dbReference>
<dbReference type="Pfam" id="PF00806">
    <property type="entry name" value="PUF"/>
    <property type="match status" value="8"/>
</dbReference>
<feature type="repeat" description="Pumilio" evidence="2">
    <location>
        <begin position="305"/>
        <end position="341"/>
    </location>
</feature>
<dbReference type="Proteomes" id="UP001150238">
    <property type="component" value="Unassembled WGS sequence"/>
</dbReference>
<comment type="caution">
    <text evidence="4">The sequence shown here is derived from an EMBL/GenBank/DDBJ whole genome shotgun (WGS) entry which is preliminary data.</text>
</comment>
<feature type="repeat" description="Pumilio" evidence="2">
    <location>
        <begin position="84"/>
        <end position="120"/>
    </location>
</feature>
<evidence type="ECO:0000313" key="4">
    <source>
        <dbReference type="EMBL" id="KAJ4464502.1"/>
    </source>
</evidence>
<feature type="repeat" description="Pumilio" evidence="2">
    <location>
        <begin position="228"/>
        <end position="263"/>
    </location>
</feature>
<dbReference type="PANTHER" id="PTHR12537">
    <property type="entry name" value="RNA BINDING PROTEIN PUMILIO-RELATED"/>
    <property type="match status" value="1"/>
</dbReference>
<name>A0A9W9DDV0_9AGAR</name>
<proteinExistence type="predicted"/>
<dbReference type="GO" id="GO:0005737">
    <property type="term" value="C:cytoplasm"/>
    <property type="evidence" value="ECO:0007669"/>
    <property type="project" value="TreeGrafter"/>
</dbReference>
<gene>
    <name evidence="4" type="ORF">C8J55DRAFT_442239</name>
</gene>
<dbReference type="CDD" id="cd07920">
    <property type="entry name" value="Pumilio"/>
    <property type="match status" value="1"/>
</dbReference>